<evidence type="ECO:0000256" key="9">
    <source>
        <dbReference type="SAM" id="MobiDB-lite"/>
    </source>
</evidence>
<keyword evidence="2" id="KW-0812">Transmembrane</keyword>
<dbReference type="PROSITE" id="PS51292">
    <property type="entry name" value="ZF_RING_CH"/>
    <property type="match status" value="1"/>
</dbReference>
<name>A0A168C4D8_9HYPO</name>
<feature type="region of interest" description="Disordered" evidence="9">
    <location>
        <begin position="1"/>
        <end position="24"/>
    </location>
</feature>
<evidence type="ECO:0000256" key="8">
    <source>
        <dbReference type="PROSITE-ProRule" id="PRU00175"/>
    </source>
</evidence>
<dbReference type="Gene3D" id="3.30.40.10">
    <property type="entry name" value="Zinc/RING finger domain, C3HC4 (zinc finger)"/>
    <property type="match status" value="1"/>
</dbReference>
<comment type="caution">
    <text evidence="12">The sequence shown here is derived from an EMBL/GenBank/DDBJ whole genome shotgun (WGS) entry which is preliminary data.</text>
</comment>
<evidence type="ECO:0000313" key="13">
    <source>
        <dbReference type="Proteomes" id="UP000078544"/>
    </source>
</evidence>
<organism evidence="12 13">
    <name type="scientific">Moelleriella libera RCEF 2490</name>
    <dbReference type="NCBI Taxonomy" id="1081109"/>
    <lineage>
        <taxon>Eukaryota</taxon>
        <taxon>Fungi</taxon>
        <taxon>Dikarya</taxon>
        <taxon>Ascomycota</taxon>
        <taxon>Pezizomycotina</taxon>
        <taxon>Sordariomycetes</taxon>
        <taxon>Hypocreomycetidae</taxon>
        <taxon>Hypocreales</taxon>
        <taxon>Clavicipitaceae</taxon>
        <taxon>Moelleriella</taxon>
    </lineage>
</organism>
<dbReference type="Proteomes" id="UP000078544">
    <property type="component" value="Unassembled WGS sequence"/>
</dbReference>
<dbReference type="SMART" id="SM00744">
    <property type="entry name" value="RINGv"/>
    <property type="match status" value="1"/>
</dbReference>
<keyword evidence="6" id="KW-1133">Transmembrane helix</keyword>
<gene>
    <name evidence="12" type="ORF">AAL_04425</name>
</gene>
<dbReference type="PROSITE" id="PS50089">
    <property type="entry name" value="ZF_RING_2"/>
    <property type="match status" value="1"/>
</dbReference>
<evidence type="ECO:0000256" key="7">
    <source>
        <dbReference type="ARBA" id="ARBA00023136"/>
    </source>
</evidence>
<feature type="domain" description="RING-CH-type" evidence="11">
    <location>
        <begin position="21"/>
        <end position="86"/>
    </location>
</feature>
<proteinExistence type="predicted"/>
<dbReference type="GO" id="GO:0008270">
    <property type="term" value="F:zinc ion binding"/>
    <property type="evidence" value="ECO:0007669"/>
    <property type="project" value="UniProtKB-KW"/>
</dbReference>
<dbReference type="AlphaFoldDB" id="A0A168C4D8"/>
<evidence type="ECO:0000259" key="10">
    <source>
        <dbReference type="PROSITE" id="PS50089"/>
    </source>
</evidence>
<evidence type="ECO:0000256" key="5">
    <source>
        <dbReference type="ARBA" id="ARBA00022833"/>
    </source>
</evidence>
<dbReference type="InterPro" id="IPR013083">
    <property type="entry name" value="Znf_RING/FYVE/PHD"/>
</dbReference>
<sequence length="502" mass="55452">MSENERASALSALQEPDRTQQPSDAPRRCFICLTDEDSSDAPGTWVDPCPCTLEAHQDCMLSWVTDCERTNKPLQCPVCKAPIEMERPRDLVVAFNDMLARKFTKASPYILLTGVSMGVQFSLQMYGVMALWTFAGKGPAMRFLLGPTMSLNEKNTVHWQFLRRRLWNSLVMLNVAPTLLFSQLLPNLSQKIFLPVASLYGLYLTMHDEVVYTWPPSPQMAMAIFPYVRAVYLNFWAEFVLPIEVKLNRQIMGLPPLNPNGNGQAAANQRRQVNGQGGFVGILQGLLDALDPDDDDEGMQIEDGQHGDDGGGVFELRIDGELGGEEGLPGGEIGFQVEIAAAEELREPEAGNEEVIIGEEDQDPNDRDIENAEHAVNGQHDEQHGAPQAPPVRRIGLGGLLSGISNAVVSALILPGISFAMGEALRLVLPESWTAATPRSPWTSRPGVGSRPALLQQQWGRSLVGGCLYVVLKDVLRVYGKSRMVKTLRDRRIKNVDRRRRG</sequence>
<reference evidence="12 13" key="1">
    <citation type="journal article" date="2016" name="Genome Biol. Evol.">
        <title>Divergent and convergent evolution of fungal pathogenicity.</title>
        <authorList>
            <person name="Shang Y."/>
            <person name="Xiao G."/>
            <person name="Zheng P."/>
            <person name="Cen K."/>
            <person name="Zhan S."/>
            <person name="Wang C."/>
        </authorList>
    </citation>
    <scope>NUCLEOTIDE SEQUENCE [LARGE SCALE GENOMIC DNA]</scope>
    <source>
        <strain evidence="12 13">RCEF 2490</strain>
    </source>
</reference>
<evidence type="ECO:0000256" key="6">
    <source>
        <dbReference type="ARBA" id="ARBA00022989"/>
    </source>
</evidence>
<evidence type="ECO:0000256" key="3">
    <source>
        <dbReference type="ARBA" id="ARBA00022723"/>
    </source>
</evidence>
<evidence type="ECO:0000259" key="11">
    <source>
        <dbReference type="PROSITE" id="PS51292"/>
    </source>
</evidence>
<dbReference type="EMBL" id="AZGY01000008">
    <property type="protein sequence ID" value="KZZ96129.1"/>
    <property type="molecule type" value="Genomic_DNA"/>
</dbReference>
<dbReference type="SUPFAM" id="SSF57850">
    <property type="entry name" value="RING/U-box"/>
    <property type="match status" value="1"/>
</dbReference>
<dbReference type="GO" id="GO:0016020">
    <property type="term" value="C:membrane"/>
    <property type="evidence" value="ECO:0007669"/>
    <property type="project" value="UniProtKB-SubCell"/>
</dbReference>
<evidence type="ECO:0000256" key="1">
    <source>
        <dbReference type="ARBA" id="ARBA00004141"/>
    </source>
</evidence>
<evidence type="ECO:0000313" key="12">
    <source>
        <dbReference type="EMBL" id="KZZ96129.1"/>
    </source>
</evidence>
<evidence type="ECO:0000256" key="2">
    <source>
        <dbReference type="ARBA" id="ARBA00022692"/>
    </source>
</evidence>
<dbReference type="InterPro" id="IPR001841">
    <property type="entry name" value="Znf_RING"/>
</dbReference>
<keyword evidence="3" id="KW-0479">Metal-binding</keyword>
<dbReference type="STRING" id="1081109.A0A168C4D8"/>
<keyword evidence="7" id="KW-0472">Membrane</keyword>
<feature type="domain" description="RING-type" evidence="10">
    <location>
        <begin position="29"/>
        <end position="80"/>
    </location>
</feature>
<evidence type="ECO:0000256" key="4">
    <source>
        <dbReference type="ARBA" id="ARBA00022771"/>
    </source>
</evidence>
<keyword evidence="13" id="KW-1185">Reference proteome</keyword>
<keyword evidence="4 8" id="KW-0863">Zinc-finger</keyword>
<comment type="subcellular location">
    <subcellularLocation>
        <location evidence="1">Membrane</location>
        <topology evidence="1">Multi-pass membrane protein</topology>
    </subcellularLocation>
</comment>
<dbReference type="InterPro" id="IPR011016">
    <property type="entry name" value="Znf_RING-CH"/>
</dbReference>
<dbReference type="OrthoDB" id="5817083at2759"/>
<keyword evidence="5" id="KW-0862">Zinc</keyword>
<dbReference type="PANTHER" id="PTHR46283">
    <property type="entry name" value="E3 UBIQUITIN-PROTEIN LIGASE MARCH5"/>
    <property type="match status" value="1"/>
</dbReference>
<accession>A0A168C4D8</accession>
<protein>
    <submittedName>
        <fullName evidence="12">RING finger domain protein</fullName>
    </submittedName>
</protein>